<dbReference type="GO" id="GO:0005085">
    <property type="term" value="F:guanyl-nucleotide exchange factor activity"/>
    <property type="evidence" value="ECO:0007669"/>
    <property type="project" value="TreeGrafter"/>
</dbReference>
<gene>
    <name evidence="2" type="ORF">C8A03DRAFT_12941</name>
</gene>
<dbReference type="Proteomes" id="UP001303760">
    <property type="component" value="Unassembled WGS sequence"/>
</dbReference>
<feature type="compositionally biased region" description="Basic and acidic residues" evidence="1">
    <location>
        <begin position="242"/>
        <end position="253"/>
    </location>
</feature>
<dbReference type="PANTHER" id="PTHR15837:SF5">
    <property type="entry name" value="NYN DOMAIN-CONTAINING PROTEIN"/>
    <property type="match status" value="1"/>
</dbReference>
<accession>A0AAN7CG93</accession>
<feature type="compositionally biased region" description="Polar residues" evidence="1">
    <location>
        <begin position="254"/>
        <end position="270"/>
    </location>
</feature>
<reference evidence="2" key="1">
    <citation type="journal article" date="2023" name="Mol. Phylogenet. Evol.">
        <title>Genome-scale phylogeny and comparative genomics of the fungal order Sordariales.</title>
        <authorList>
            <person name="Hensen N."/>
            <person name="Bonometti L."/>
            <person name="Westerberg I."/>
            <person name="Brannstrom I.O."/>
            <person name="Guillou S."/>
            <person name="Cros-Aarteil S."/>
            <person name="Calhoun S."/>
            <person name="Haridas S."/>
            <person name="Kuo A."/>
            <person name="Mondo S."/>
            <person name="Pangilinan J."/>
            <person name="Riley R."/>
            <person name="LaButti K."/>
            <person name="Andreopoulos B."/>
            <person name="Lipzen A."/>
            <person name="Chen C."/>
            <person name="Yan M."/>
            <person name="Daum C."/>
            <person name="Ng V."/>
            <person name="Clum A."/>
            <person name="Steindorff A."/>
            <person name="Ohm R.A."/>
            <person name="Martin F."/>
            <person name="Silar P."/>
            <person name="Natvig D.O."/>
            <person name="Lalanne C."/>
            <person name="Gautier V."/>
            <person name="Ament-Velasquez S.L."/>
            <person name="Kruys A."/>
            <person name="Hutchinson M.I."/>
            <person name="Powell A.J."/>
            <person name="Barry K."/>
            <person name="Miller A.N."/>
            <person name="Grigoriev I.V."/>
            <person name="Debuchy R."/>
            <person name="Gladieux P."/>
            <person name="Hiltunen Thoren M."/>
            <person name="Johannesson H."/>
        </authorList>
    </citation>
    <scope>NUCLEOTIDE SEQUENCE</scope>
    <source>
        <strain evidence="2">CBS 532.94</strain>
    </source>
</reference>
<evidence type="ECO:0000313" key="3">
    <source>
        <dbReference type="Proteomes" id="UP001303760"/>
    </source>
</evidence>
<comment type="caution">
    <text evidence="2">The sequence shown here is derived from an EMBL/GenBank/DDBJ whole genome shotgun (WGS) entry which is preliminary data.</text>
</comment>
<protein>
    <recommendedName>
        <fullName evidence="4">NYN domain-containing protein</fullName>
    </recommendedName>
</protein>
<feature type="region of interest" description="Disordered" evidence="1">
    <location>
        <begin position="242"/>
        <end position="315"/>
    </location>
</feature>
<name>A0AAN7CG93_9PEZI</name>
<keyword evidence="3" id="KW-1185">Reference proteome</keyword>
<dbReference type="InterPro" id="IPR007681">
    <property type="entry name" value="Mog1"/>
</dbReference>
<dbReference type="Gene3D" id="3.40.50.1010">
    <property type="entry name" value="5'-nuclease"/>
    <property type="match status" value="1"/>
</dbReference>
<proteinExistence type="predicted"/>
<feature type="region of interest" description="Disordered" evidence="1">
    <location>
        <begin position="575"/>
        <end position="609"/>
    </location>
</feature>
<evidence type="ECO:0000313" key="2">
    <source>
        <dbReference type="EMBL" id="KAK4240732.1"/>
    </source>
</evidence>
<dbReference type="CDD" id="cd18724">
    <property type="entry name" value="PIN_LabA-like"/>
    <property type="match status" value="1"/>
</dbReference>
<dbReference type="EMBL" id="MU860034">
    <property type="protein sequence ID" value="KAK4240732.1"/>
    <property type="molecule type" value="Genomic_DNA"/>
</dbReference>
<evidence type="ECO:0008006" key="4">
    <source>
        <dbReference type="Google" id="ProtNLM"/>
    </source>
</evidence>
<evidence type="ECO:0000256" key="1">
    <source>
        <dbReference type="SAM" id="MobiDB-lite"/>
    </source>
</evidence>
<dbReference type="GO" id="GO:0006606">
    <property type="term" value="P:protein import into nucleus"/>
    <property type="evidence" value="ECO:0007669"/>
    <property type="project" value="TreeGrafter"/>
</dbReference>
<sequence length="721" mass="79308">MGTTTYFGRPDGGSRHLADDFDLLVKWSRNFRLRHPVHSYYLTQLSDEDRAKLFTGPAEEFRLKEGPDKTVKLQTVKDEVDRIDPEVQAMMRSMGYIRSEARRLEVLNAIEDAQDEANGAAALALSKHLMEGMDGPPAEELAEKVAKEILDSAAAKVKARWSAARLDRLKRMATEGNELTGSTYSCSITSEGMNIKKTGSSPVGPEFIARWNATLREKFPSIHLPDHVLVSPDALNIEAEDSHVSKRELETETTRGCNSQLEDVSDQTTPQPKPVAKFASPNGSIPEYGSETSPGSAHWDSPISFSGEDPSSPDVDSVIGFPDSPDGGVALLPSSLVLDLGLTDESDMATPRPHSRHLGAGLSQAFSAVSAGFGSISVGNTFLNPSNNVANATVADPFAAPESLPNTAKASLAPFSPSKTCKYPLAKEQPWAGFTCYEVAPNFSNDQLLPKYWTTKRSKERYLRHKIGALKLDDAKLRSDRFSGSVARNSVHIFVDLSNIIIGFYDSMKESRGIPVSKRVMAPAFSFKNFDTILTRDRNVAKRIVAGSMSNSYNKRWPSYMIQAQELKYEMNILERVPKPASPQRKRKPKAGTREADSAASGADTSDNDFFLGPMKNGEQGVDELLHLKILQSALDTQNPATMVLATGDAASAQYSDGFKKNIERVLALGWNIELYGWGRNISSAWRDPGFAEKWGHQFKIIELDGFCEELFDMTIESLEH</sequence>
<dbReference type="GO" id="GO:0031267">
    <property type="term" value="F:small GTPase binding"/>
    <property type="evidence" value="ECO:0007669"/>
    <property type="project" value="TreeGrafter"/>
</dbReference>
<dbReference type="GO" id="GO:0005634">
    <property type="term" value="C:nucleus"/>
    <property type="evidence" value="ECO:0007669"/>
    <property type="project" value="TreeGrafter"/>
</dbReference>
<feature type="compositionally biased region" description="Low complexity" evidence="1">
    <location>
        <begin position="598"/>
        <end position="609"/>
    </location>
</feature>
<dbReference type="AlphaFoldDB" id="A0AAN7CG93"/>
<dbReference type="PANTHER" id="PTHR15837">
    <property type="entry name" value="RAN GUANINE NUCLEOTIDE RELEASE FACTOR"/>
    <property type="match status" value="1"/>
</dbReference>
<organism evidence="2 3">
    <name type="scientific">Achaetomium macrosporum</name>
    <dbReference type="NCBI Taxonomy" id="79813"/>
    <lineage>
        <taxon>Eukaryota</taxon>
        <taxon>Fungi</taxon>
        <taxon>Dikarya</taxon>
        <taxon>Ascomycota</taxon>
        <taxon>Pezizomycotina</taxon>
        <taxon>Sordariomycetes</taxon>
        <taxon>Sordariomycetidae</taxon>
        <taxon>Sordariales</taxon>
        <taxon>Chaetomiaceae</taxon>
        <taxon>Achaetomium</taxon>
    </lineage>
</organism>
<reference evidence="2" key="2">
    <citation type="submission" date="2023-05" db="EMBL/GenBank/DDBJ databases">
        <authorList>
            <consortium name="Lawrence Berkeley National Laboratory"/>
            <person name="Steindorff A."/>
            <person name="Hensen N."/>
            <person name="Bonometti L."/>
            <person name="Westerberg I."/>
            <person name="Brannstrom I.O."/>
            <person name="Guillou S."/>
            <person name="Cros-Aarteil S."/>
            <person name="Calhoun S."/>
            <person name="Haridas S."/>
            <person name="Kuo A."/>
            <person name="Mondo S."/>
            <person name="Pangilinan J."/>
            <person name="Riley R."/>
            <person name="Labutti K."/>
            <person name="Andreopoulos B."/>
            <person name="Lipzen A."/>
            <person name="Chen C."/>
            <person name="Yanf M."/>
            <person name="Daum C."/>
            <person name="Ng V."/>
            <person name="Clum A."/>
            <person name="Ohm R."/>
            <person name="Martin F."/>
            <person name="Silar P."/>
            <person name="Natvig D."/>
            <person name="Lalanne C."/>
            <person name="Gautier V."/>
            <person name="Ament-Velasquez S.L."/>
            <person name="Kruys A."/>
            <person name="Hutchinson M.I."/>
            <person name="Powell A.J."/>
            <person name="Barry K."/>
            <person name="Miller A.N."/>
            <person name="Grigoriev I.V."/>
            <person name="Debuchy R."/>
            <person name="Gladieux P."/>
            <person name="Thoren M.H."/>
            <person name="Johannesson H."/>
        </authorList>
    </citation>
    <scope>NUCLEOTIDE SEQUENCE</scope>
    <source>
        <strain evidence="2">CBS 532.94</strain>
    </source>
</reference>